<gene>
    <name evidence="1" type="ORF">LEP1GSC115_0847</name>
</gene>
<evidence type="ECO:0000313" key="2">
    <source>
        <dbReference type="Proteomes" id="UP000012220"/>
    </source>
</evidence>
<dbReference type="EMBL" id="AHNY02000110">
    <property type="protein sequence ID" value="EMY25978.1"/>
    <property type="molecule type" value="Genomic_DNA"/>
</dbReference>
<organism evidence="1 2">
    <name type="scientific">Leptospira interrogans serovar Australis str. 200703203</name>
    <dbReference type="NCBI Taxonomy" id="1085541"/>
    <lineage>
        <taxon>Bacteria</taxon>
        <taxon>Pseudomonadati</taxon>
        <taxon>Spirochaetota</taxon>
        <taxon>Spirochaetia</taxon>
        <taxon>Leptospirales</taxon>
        <taxon>Leptospiraceae</taxon>
        <taxon>Leptospira</taxon>
    </lineage>
</organism>
<protein>
    <submittedName>
        <fullName evidence="1">Uncharacterized protein</fullName>
    </submittedName>
</protein>
<dbReference type="AlphaFoldDB" id="N1UI72"/>
<dbReference type="BioCyc" id="LINT1085541:G11IQ-3709-MONOMER"/>
<evidence type="ECO:0000313" key="1">
    <source>
        <dbReference type="EMBL" id="EMY25978.1"/>
    </source>
</evidence>
<accession>N1UI72</accession>
<sequence length="162" mass="19211">MFQYFLYIKSLGLNGKGSFEESNSLLNTFLSKVAKSDPLFLKIHLLKSNNFKGLGEVQKSFDELRIYLEEYDPLLGVDLEEKEIERSFIYFENKARDHDRRGNLQDAAFHYFYNTENMFLVKSRNLFLESLYKEFAVYYQRMMVDAVFKLSGSLSEERKKPF</sequence>
<proteinExistence type="predicted"/>
<comment type="caution">
    <text evidence="1">The sequence shown here is derived from an EMBL/GenBank/DDBJ whole genome shotgun (WGS) entry which is preliminary data.</text>
</comment>
<dbReference type="Proteomes" id="UP000012220">
    <property type="component" value="Unassembled WGS sequence"/>
</dbReference>
<reference evidence="1 2" key="1">
    <citation type="submission" date="2013-02" db="EMBL/GenBank/DDBJ databases">
        <authorList>
            <person name="Harkins D.M."/>
            <person name="Durkin A.S."/>
            <person name="Brinkac L.M."/>
            <person name="Haft D.H."/>
            <person name="Selengut J.D."/>
            <person name="Sanka R."/>
            <person name="DePew J."/>
            <person name="Purushe J."/>
            <person name="Picardeau M."/>
            <person name="Werts C."/>
            <person name="Goarant C."/>
            <person name="Vinetz J.M."/>
            <person name="Sutton G.G."/>
            <person name="Nierman W.C."/>
            <person name="Fouts D.E."/>
        </authorList>
    </citation>
    <scope>NUCLEOTIDE SEQUENCE [LARGE SCALE GENOMIC DNA]</scope>
    <source>
        <strain evidence="1 2">200703203</strain>
    </source>
</reference>
<name>N1UI72_LEPIR</name>